<dbReference type="HOGENOM" id="CLU_064092_2_0_11"/>
<name>D1A5T2_THECD</name>
<feature type="compositionally biased region" description="Low complexity" evidence="1">
    <location>
        <begin position="38"/>
        <end position="49"/>
    </location>
</feature>
<reference evidence="2 3" key="1">
    <citation type="journal article" date="2011" name="Stand. Genomic Sci.">
        <title>Complete genome sequence of Thermomonospora curvata type strain (B9).</title>
        <authorList>
            <person name="Chertkov O."/>
            <person name="Sikorski J."/>
            <person name="Nolan M."/>
            <person name="Lapidus A."/>
            <person name="Lucas S."/>
            <person name="Del Rio T.G."/>
            <person name="Tice H."/>
            <person name="Cheng J.F."/>
            <person name="Goodwin L."/>
            <person name="Pitluck S."/>
            <person name="Liolios K."/>
            <person name="Ivanova N."/>
            <person name="Mavromatis K."/>
            <person name="Mikhailova N."/>
            <person name="Ovchinnikova G."/>
            <person name="Pati A."/>
            <person name="Chen A."/>
            <person name="Palaniappan K."/>
            <person name="Djao O.D."/>
            <person name="Land M."/>
            <person name="Hauser L."/>
            <person name="Chang Y.J."/>
            <person name="Jeffries C.D."/>
            <person name="Brettin T."/>
            <person name="Han C."/>
            <person name="Detter J.C."/>
            <person name="Rohde M."/>
            <person name="Goker M."/>
            <person name="Woyke T."/>
            <person name="Bristow J."/>
            <person name="Eisen J.A."/>
            <person name="Markowitz V."/>
            <person name="Hugenholtz P."/>
            <person name="Klenk H.P."/>
            <person name="Kyrpides N.C."/>
        </authorList>
    </citation>
    <scope>NUCLEOTIDE SEQUENCE [LARGE SCALE GENOMIC DNA]</scope>
    <source>
        <strain evidence="3">ATCC 19995 / DSM 43183 / JCM 3096 / KCTC 9072 / NBRC 15933 / NCIMB 10081 / Henssen B9</strain>
    </source>
</reference>
<dbReference type="PROSITE" id="PS51257">
    <property type="entry name" value="PROKAR_LIPOPROTEIN"/>
    <property type="match status" value="1"/>
</dbReference>
<dbReference type="SUPFAM" id="SSF56601">
    <property type="entry name" value="beta-lactamase/transpeptidase-like"/>
    <property type="match status" value="1"/>
</dbReference>
<gene>
    <name evidence="2" type="ordered locus">Tcur_2675</name>
</gene>
<dbReference type="eggNOG" id="COG1686">
    <property type="taxonomic scope" value="Bacteria"/>
</dbReference>
<evidence type="ECO:0008006" key="4">
    <source>
        <dbReference type="Google" id="ProtNLM"/>
    </source>
</evidence>
<evidence type="ECO:0000256" key="1">
    <source>
        <dbReference type="SAM" id="MobiDB-lite"/>
    </source>
</evidence>
<protein>
    <recommendedName>
        <fullName evidence="4">Lipoprotein</fullName>
    </recommendedName>
</protein>
<evidence type="ECO:0000313" key="2">
    <source>
        <dbReference type="EMBL" id="ACY98227.1"/>
    </source>
</evidence>
<dbReference type="Gene3D" id="3.40.710.10">
    <property type="entry name" value="DD-peptidase/beta-lactamase superfamily"/>
    <property type="match status" value="1"/>
</dbReference>
<dbReference type="InterPro" id="IPR012338">
    <property type="entry name" value="Beta-lactam/transpept-like"/>
</dbReference>
<evidence type="ECO:0000313" key="3">
    <source>
        <dbReference type="Proteomes" id="UP000001918"/>
    </source>
</evidence>
<sequence length="311" mass="33288">MWRGLVFSVAVVLAVGGCTTGGGESRVGQSPPVVETTAGSGAPGAVPSASERRRRVVPRVPAGVWAGYMVFDRAAGKVTVRRDAHQTVRSASVVKILIALDYLESRREVPAGDLALLRGMLRSSDDRAATVLWTRGGRRAVVARMVKRLRLVDTAPPPADRPGYWGYTAISAHDVVKVYRYLLERARPEVRDLVLGELRKATRCGTDGFDQYFGIPRAVRRPWAVKQGWSGFGTVPAEPCGQAGANGLRYRPAAAPDLGLGRPVLHTTGTVGEDDRHIVVVLTLHPAGSSFRAASGRLTALTRQVLQAGGI</sequence>
<dbReference type="STRING" id="471852.Tcur_2675"/>
<organism evidence="2 3">
    <name type="scientific">Thermomonospora curvata (strain ATCC 19995 / DSM 43183 / JCM 3096 / KCTC 9072 / NBRC 15933 / NCIMB 10081 / Henssen B9)</name>
    <dbReference type="NCBI Taxonomy" id="471852"/>
    <lineage>
        <taxon>Bacteria</taxon>
        <taxon>Bacillati</taxon>
        <taxon>Actinomycetota</taxon>
        <taxon>Actinomycetes</taxon>
        <taxon>Streptosporangiales</taxon>
        <taxon>Thermomonosporaceae</taxon>
        <taxon>Thermomonospora</taxon>
    </lineage>
</organism>
<dbReference type="AlphaFoldDB" id="D1A5T2"/>
<feature type="region of interest" description="Disordered" evidence="1">
    <location>
        <begin position="21"/>
        <end position="50"/>
    </location>
</feature>
<dbReference type="EMBL" id="CP001738">
    <property type="protein sequence ID" value="ACY98227.1"/>
    <property type="molecule type" value="Genomic_DNA"/>
</dbReference>
<dbReference type="Proteomes" id="UP000001918">
    <property type="component" value="Chromosome"/>
</dbReference>
<dbReference type="KEGG" id="tcu:Tcur_2675"/>
<keyword evidence="3" id="KW-1185">Reference proteome</keyword>
<proteinExistence type="predicted"/>
<accession>D1A5T2</accession>